<keyword evidence="4" id="KW-1185">Reference proteome</keyword>
<dbReference type="GO" id="GO:0012505">
    <property type="term" value="C:endomembrane system"/>
    <property type="evidence" value="ECO:0007669"/>
    <property type="project" value="TreeGrafter"/>
</dbReference>
<organism evidence="3 4">
    <name type="scientific">Porphyridium purpureum</name>
    <name type="common">Red alga</name>
    <name type="synonym">Porphyridium cruentum</name>
    <dbReference type="NCBI Taxonomy" id="35688"/>
    <lineage>
        <taxon>Eukaryota</taxon>
        <taxon>Rhodophyta</taxon>
        <taxon>Bangiophyceae</taxon>
        <taxon>Porphyridiales</taxon>
        <taxon>Porphyridiaceae</taxon>
        <taxon>Porphyridium</taxon>
    </lineage>
</organism>
<dbReference type="Proteomes" id="UP000324585">
    <property type="component" value="Unassembled WGS sequence"/>
</dbReference>
<proteinExistence type="predicted"/>
<comment type="caution">
    <text evidence="3">The sequence shown here is derived from an EMBL/GenBank/DDBJ whole genome shotgun (WGS) entry which is preliminary data.</text>
</comment>
<keyword evidence="1" id="KW-0472">Membrane</keyword>
<feature type="transmembrane region" description="Helical" evidence="1">
    <location>
        <begin position="124"/>
        <end position="149"/>
    </location>
</feature>
<keyword evidence="1" id="KW-0812">Transmembrane</keyword>
<evidence type="ECO:0000256" key="1">
    <source>
        <dbReference type="SAM" id="Phobius"/>
    </source>
</evidence>
<dbReference type="GO" id="GO:0003841">
    <property type="term" value="F:1-acylglycerol-3-phosphate O-acyltransferase activity"/>
    <property type="evidence" value="ECO:0007669"/>
    <property type="project" value="TreeGrafter"/>
</dbReference>
<dbReference type="InterPro" id="IPR002123">
    <property type="entry name" value="Plipid/glycerol_acylTrfase"/>
</dbReference>
<dbReference type="OrthoDB" id="189226at2759"/>
<dbReference type="EMBL" id="VRMN01000003">
    <property type="protein sequence ID" value="KAA8495336.1"/>
    <property type="molecule type" value="Genomic_DNA"/>
</dbReference>
<feature type="transmembrane region" description="Helical" evidence="1">
    <location>
        <begin position="484"/>
        <end position="501"/>
    </location>
</feature>
<evidence type="ECO:0000259" key="2">
    <source>
        <dbReference type="SMART" id="SM00563"/>
    </source>
</evidence>
<gene>
    <name evidence="3" type="ORF">FVE85_1491</name>
</gene>
<dbReference type="SMART" id="SM00563">
    <property type="entry name" value="PlsC"/>
    <property type="match status" value="1"/>
</dbReference>
<name>A0A5J4YVE4_PORPP</name>
<keyword evidence="3" id="KW-0012">Acyltransferase</keyword>
<dbReference type="SUPFAM" id="SSF69593">
    <property type="entry name" value="Glycerol-3-phosphate (1)-acyltransferase"/>
    <property type="match status" value="1"/>
</dbReference>
<feature type="domain" description="Phospholipid/glycerol acyltransferase" evidence="2">
    <location>
        <begin position="238"/>
        <end position="362"/>
    </location>
</feature>
<dbReference type="Pfam" id="PF01553">
    <property type="entry name" value="Acyltransferase"/>
    <property type="match status" value="1"/>
</dbReference>
<keyword evidence="3" id="KW-0808">Transferase</keyword>
<feature type="transmembrane region" description="Helical" evidence="1">
    <location>
        <begin position="459"/>
        <end position="478"/>
    </location>
</feature>
<evidence type="ECO:0000313" key="3">
    <source>
        <dbReference type="EMBL" id="KAA8495336.1"/>
    </source>
</evidence>
<accession>A0A5J4YVE4</accession>
<dbReference type="AlphaFoldDB" id="A0A5J4YVE4"/>
<evidence type="ECO:0000313" key="4">
    <source>
        <dbReference type="Proteomes" id="UP000324585"/>
    </source>
</evidence>
<keyword evidence="1" id="KW-1133">Transmembrane helix</keyword>
<protein>
    <submittedName>
        <fullName evidence="3">1-acyl-sn-glycerol-3-phosphate acyltransferase 2</fullName>
    </submittedName>
</protein>
<reference evidence="4" key="1">
    <citation type="journal article" date="2019" name="Nat. Commun.">
        <title>Expansion of phycobilisome linker gene families in mesophilic red algae.</title>
        <authorList>
            <person name="Lee J."/>
            <person name="Kim D."/>
            <person name="Bhattacharya D."/>
            <person name="Yoon H.S."/>
        </authorList>
    </citation>
    <scope>NUCLEOTIDE SEQUENCE [LARGE SCALE GENOMIC DNA]</scope>
    <source>
        <strain evidence="4">CCMP 1328</strain>
    </source>
</reference>
<dbReference type="PANTHER" id="PTHR10983">
    <property type="entry name" value="1-ACYLGLYCEROL-3-PHOSPHATE ACYLTRANSFERASE-RELATED"/>
    <property type="match status" value="1"/>
</dbReference>
<dbReference type="CDD" id="cd07990">
    <property type="entry name" value="LPLAT_LCLAT1-like"/>
    <property type="match status" value="1"/>
</dbReference>
<dbReference type="PANTHER" id="PTHR10983:SF24">
    <property type="entry name" value="1-ACYLGLYCEROL-3-PHOSPHATE O-ACYLTRANSFERASE 3, ISOFORM E-RELATED"/>
    <property type="match status" value="1"/>
</dbReference>
<sequence length="508" mass="56789">MHRWKTVGKARKRSRTSNHVPVDVRLARAVHSSPTHREFPLLIRGLATAFSRYTFSDGDDALRTSAECTSACGTLAVPPALADRWGSIRSRAAVRNGWTGSPLVREPCWSAPVRMHASVAALRAGAFVLVVFVCGIWVALAQICVRVIVSRALGYHRRARQWNRDIADCFFSLAPYLLSRWSALKVRAFVPIDSGPGDGDQFTGNAQQATEATADDANAEFQPRPKLARLSDLNGCSFLGVCNHQGDLDWLIAMALAHQCGYPMAGSLKCVVKRSLQYVPVIGQIFAALDFVFLERRWETDRARLMKWCENMRDYPPPLWLGLYPEGTRMSSEKLALSQAFCRERGLPVLQNLLYPRFKAFNVLLDGLRTQVTGVLDITVWLEESYSLQQVLSGSYEGEILIFVTKTDAVSIDDSEEWLANVWQKKDILLGRLQTAPGRREALQEWQEVSEPIPDFHSLLAFLSLVIPLTCVICYVILQYRVVLMLGGALLVAFVVAMTMMQMKPSHS</sequence>